<reference evidence="3" key="1">
    <citation type="submission" date="2019-07" db="EMBL/GenBank/DDBJ databases">
        <title>Hyphodiscus hymeniophilus genome sequencing and assembly.</title>
        <authorList>
            <person name="Kramer G."/>
            <person name="Nodwell J."/>
        </authorList>
    </citation>
    <scope>NUCLEOTIDE SEQUENCE</scope>
    <source>
        <strain evidence="3">ATCC 34498</strain>
    </source>
</reference>
<dbReference type="GO" id="GO:0062026">
    <property type="term" value="P:negative regulation of SCF-dependent proteasomal ubiquitin-dependent catabolic process"/>
    <property type="evidence" value="ECO:0007669"/>
    <property type="project" value="TreeGrafter"/>
</dbReference>
<dbReference type="GO" id="GO:0140096">
    <property type="term" value="F:catalytic activity, acting on a protein"/>
    <property type="evidence" value="ECO:0007669"/>
    <property type="project" value="UniProtKB-ARBA"/>
</dbReference>
<evidence type="ECO:0000313" key="4">
    <source>
        <dbReference type="Proteomes" id="UP000785200"/>
    </source>
</evidence>
<dbReference type="OrthoDB" id="10252009at2759"/>
<evidence type="ECO:0000259" key="2">
    <source>
        <dbReference type="PROSITE" id="PS50056"/>
    </source>
</evidence>
<gene>
    <name evidence="3" type="ORF">D0Z07_4177</name>
</gene>
<dbReference type="InterPro" id="IPR000340">
    <property type="entry name" value="Dual-sp_phosphatase_cat-dom"/>
</dbReference>
<dbReference type="InterPro" id="IPR052449">
    <property type="entry name" value="STYX-Interacting_Phosphatase"/>
</dbReference>
<feature type="domain" description="Tyrosine specific protein phosphatases" evidence="2">
    <location>
        <begin position="193"/>
        <end position="253"/>
    </location>
</feature>
<dbReference type="InterPro" id="IPR020422">
    <property type="entry name" value="TYR_PHOSPHATASE_DUAL_dom"/>
</dbReference>
<dbReference type="GO" id="GO:1990444">
    <property type="term" value="F:F-box domain binding"/>
    <property type="evidence" value="ECO:0007669"/>
    <property type="project" value="TreeGrafter"/>
</dbReference>
<dbReference type="EMBL" id="VNKQ01000008">
    <property type="protein sequence ID" value="KAG0649483.1"/>
    <property type="molecule type" value="Genomic_DNA"/>
</dbReference>
<dbReference type="GO" id="GO:0005737">
    <property type="term" value="C:cytoplasm"/>
    <property type="evidence" value="ECO:0007669"/>
    <property type="project" value="TreeGrafter"/>
</dbReference>
<dbReference type="PANTHER" id="PTHR46588">
    <property type="entry name" value="SERINE/THREONINE/TYROSINE-INTERACTING PROTEIN"/>
    <property type="match status" value="1"/>
</dbReference>
<dbReference type="PANTHER" id="PTHR46588:SF1">
    <property type="entry name" value="SERINE_THREONINE_TYROSINE-INTERACTING PROTEIN"/>
    <property type="match status" value="1"/>
</dbReference>
<dbReference type="Gene3D" id="3.90.190.10">
    <property type="entry name" value="Protein tyrosine phosphatase superfamily"/>
    <property type="match status" value="1"/>
</dbReference>
<dbReference type="AlphaFoldDB" id="A0A9P7AXC7"/>
<name>A0A9P7AXC7_9HELO</name>
<dbReference type="SUPFAM" id="SSF52799">
    <property type="entry name" value="(Phosphotyrosine protein) phosphatases II"/>
    <property type="match status" value="1"/>
</dbReference>
<proteinExistence type="inferred from homology"/>
<dbReference type="PROSITE" id="PS50056">
    <property type="entry name" value="TYR_PHOSPHATASE_2"/>
    <property type="match status" value="1"/>
</dbReference>
<comment type="caution">
    <text evidence="3">The sequence shown here is derived from an EMBL/GenBank/DDBJ whole genome shotgun (WGS) entry which is preliminary data.</text>
</comment>
<dbReference type="GO" id="GO:0070372">
    <property type="term" value="P:regulation of ERK1 and ERK2 cascade"/>
    <property type="evidence" value="ECO:0007669"/>
    <property type="project" value="TreeGrafter"/>
</dbReference>
<keyword evidence="4" id="KW-1185">Reference proteome</keyword>
<dbReference type="CDD" id="cd14498">
    <property type="entry name" value="DSP"/>
    <property type="match status" value="1"/>
</dbReference>
<protein>
    <submittedName>
        <fullName evidence="3">Serine threonine tyrosine-interacting B</fullName>
    </submittedName>
</protein>
<evidence type="ECO:0000313" key="3">
    <source>
        <dbReference type="EMBL" id="KAG0649483.1"/>
    </source>
</evidence>
<dbReference type="Pfam" id="PF00782">
    <property type="entry name" value="DSPc"/>
    <property type="match status" value="1"/>
</dbReference>
<dbReference type="GO" id="GO:0005654">
    <property type="term" value="C:nucleoplasm"/>
    <property type="evidence" value="ECO:0007669"/>
    <property type="project" value="TreeGrafter"/>
</dbReference>
<dbReference type="InterPro" id="IPR029021">
    <property type="entry name" value="Prot-tyrosine_phosphatase-like"/>
</dbReference>
<dbReference type="InterPro" id="IPR000387">
    <property type="entry name" value="Tyr_Pase_dom"/>
</dbReference>
<evidence type="ECO:0000256" key="1">
    <source>
        <dbReference type="ARBA" id="ARBA00009649"/>
    </source>
</evidence>
<dbReference type="Proteomes" id="UP000785200">
    <property type="component" value="Unassembled WGS sequence"/>
</dbReference>
<accession>A0A9P7AXC7</accession>
<dbReference type="SMART" id="SM00195">
    <property type="entry name" value="DSPc"/>
    <property type="match status" value="1"/>
</dbReference>
<organism evidence="3 4">
    <name type="scientific">Hyphodiscus hymeniophilus</name>
    <dbReference type="NCBI Taxonomy" id="353542"/>
    <lineage>
        <taxon>Eukaryota</taxon>
        <taxon>Fungi</taxon>
        <taxon>Dikarya</taxon>
        <taxon>Ascomycota</taxon>
        <taxon>Pezizomycotina</taxon>
        <taxon>Leotiomycetes</taxon>
        <taxon>Helotiales</taxon>
        <taxon>Hyphodiscaceae</taxon>
        <taxon>Hyphodiscus</taxon>
    </lineage>
</organism>
<sequence length="346" mass="39046">MTIEMETEIRALLPARVGTYPSSNHVRMTGVAVASEGSASHTTGVTPAGDYFWRAPSPPHIHIPPTPEDSNILLPHAEILLGDQANQEVLKTITNYYYTPRPTDWRYEWRRQAQQILSFLYLGPSIATKNLDLLRQEGITMLLCVRDSKSAMGNFLSGEKVAQQLGIEAAHVDVANTQHLTHRLRDAVTIINDHLVQQYRQRSTGDPDEKVWGKVLLFCESGNERSACVAAAYLIFMFEVNLVGAIQYVQAHRFCVAFDDGHKNLLRSFEEMVQAEKMTLRARPQAPAQASKAMVKRSRDDMDEGIEMELDQADDEARFDGRRVFAPFRDNSFHNSTAMDRNGYTF</sequence>
<comment type="similarity">
    <text evidence="1">Belongs to the protein-tyrosine phosphatase family. Non-receptor class subfamily.</text>
</comment>